<dbReference type="PANTHER" id="PTHR15004">
    <property type="entry name" value="GLUTAMYL-TRNA(GLN) AMIDOTRANSFERASE SUBUNIT C, MITOCHONDRIAL"/>
    <property type="match status" value="1"/>
</dbReference>
<reference evidence="1" key="1">
    <citation type="submission" date="2020-05" db="EMBL/GenBank/DDBJ databases">
        <authorList>
            <person name="Chiriac C."/>
            <person name="Salcher M."/>
            <person name="Ghai R."/>
            <person name="Kavagutti S V."/>
        </authorList>
    </citation>
    <scope>NUCLEOTIDE SEQUENCE</scope>
</reference>
<organism evidence="1">
    <name type="scientific">freshwater metagenome</name>
    <dbReference type="NCBI Taxonomy" id="449393"/>
    <lineage>
        <taxon>unclassified sequences</taxon>
        <taxon>metagenomes</taxon>
        <taxon>ecological metagenomes</taxon>
    </lineage>
</organism>
<dbReference type="SUPFAM" id="SSF141000">
    <property type="entry name" value="Glu-tRNAGln amidotransferase C subunit"/>
    <property type="match status" value="1"/>
</dbReference>
<accession>A0A6J6K4D1</accession>
<dbReference type="HAMAP" id="MF_00122">
    <property type="entry name" value="GatC"/>
    <property type="match status" value="1"/>
</dbReference>
<gene>
    <name evidence="1" type="ORF">UFOPK2195_00132</name>
</gene>
<dbReference type="AlphaFoldDB" id="A0A6J6K4D1"/>
<protein>
    <submittedName>
        <fullName evidence="1">Unannotated protein</fullName>
    </submittedName>
</protein>
<dbReference type="InterPro" id="IPR036113">
    <property type="entry name" value="Asp/Glu-ADT_sf_sub_c"/>
</dbReference>
<dbReference type="GO" id="GO:0006450">
    <property type="term" value="P:regulation of translational fidelity"/>
    <property type="evidence" value="ECO:0007669"/>
    <property type="project" value="InterPro"/>
</dbReference>
<evidence type="ECO:0000313" key="1">
    <source>
        <dbReference type="EMBL" id="CAB4644567.1"/>
    </source>
</evidence>
<sequence length="102" mass="10915">MATPHSISIETVAKVANLARLNLTPQEMATTAEQLSGMLEHFGDIDKLDLSAVVPMAQAVPLKNVLREDVVMPSLDRDEVLAAAPDAHDGRFRVPPSAGQES</sequence>
<dbReference type="Gene3D" id="1.10.20.60">
    <property type="entry name" value="Glu-tRNAGln amidotransferase C subunit, N-terminal domain"/>
    <property type="match status" value="1"/>
</dbReference>
<dbReference type="InterPro" id="IPR003837">
    <property type="entry name" value="GatC"/>
</dbReference>
<dbReference type="GO" id="GO:0070681">
    <property type="term" value="P:glutaminyl-tRNAGln biosynthesis via transamidation"/>
    <property type="evidence" value="ECO:0007669"/>
    <property type="project" value="TreeGrafter"/>
</dbReference>
<proteinExistence type="inferred from homology"/>
<dbReference type="EMBL" id="CAEZWH010000011">
    <property type="protein sequence ID" value="CAB4644567.1"/>
    <property type="molecule type" value="Genomic_DNA"/>
</dbReference>
<dbReference type="Pfam" id="PF02686">
    <property type="entry name" value="GatC"/>
    <property type="match status" value="1"/>
</dbReference>
<dbReference type="NCBIfam" id="TIGR00135">
    <property type="entry name" value="gatC"/>
    <property type="match status" value="1"/>
</dbReference>
<name>A0A6J6K4D1_9ZZZZ</name>
<dbReference type="PANTHER" id="PTHR15004:SF0">
    <property type="entry name" value="GLUTAMYL-TRNA(GLN) AMIDOTRANSFERASE SUBUNIT C, MITOCHONDRIAL"/>
    <property type="match status" value="1"/>
</dbReference>